<sequence>MQTEVPPCSEDQNQKDTPVMIDKQTNDEANQNQTEAMDIEDNNSNQQNQRKRKQNNTQTQPPIILTEKRQRKPPQQGYVYRDPSPQKIVEKKKPKKYKISQEMEEICTKIAKWEQFQIDLSQLGYPSLVLDEQKIFDLLKDYDQKDEAGKEYYLKMLVRLIGEAMCCKNRTDINLQIKNKIEELTQQKNIIINWTLEKWDEQIKSFLEIKAELNEQIQHASQFDFQALQTLIANNLPNYIEESKFNVTLVVLKTKQIDDLKKVCDLNELKNVRLIREYLATLNSKVDQLKKLKEKINVLKKKEDEDDIIKQYNQQDSKILEFKNTPIKFLQKTEIKVKAPATQQKQKQKPQNLEQIENNQSNENDQINQQINFQAESNEATEKKLSESKSNKKKDKEQQKQEKVIKGTLDKFKFKKPEMPEITNQAIKTEISTQFETLSTPRENNCQGGELDTQQQQESIEPQQIRQSSQQQQQQQPQTIAKNLKHFFPEKKQQQVQKQDEYQPKQLTPYKMEQFEALIEKMSNMQLQKEKISVSLNDYNTDEIEIQETKPLQQVKIRKIHIFIADSEKEFNGHQFVQLSQVIRSRAPFQLDDQIDYDKDSLDEVEEILAENLSDMNDSDEDQSEESEQKDSFLVDDNHLSQDEVEDPEELLNNKCIANNTQIQNGIVYIKYSSVDPLFFENYKAQYIPQFFNVQQLKEQNHGTILQTLAPQQVNSTKTMQIPKAKMNFSNNTQKKQNKPKKPKANPSIDLQSNQSTSLFPLKSQQNSKQSLEQTTTKQQKQQSKTVSKIDNKIDEEKINPDIEGNGRNEEKQNGLENEQNQQIIIKLQQ</sequence>
<evidence type="ECO:0000313" key="3">
    <source>
        <dbReference type="EMBL" id="CAD8172065.1"/>
    </source>
</evidence>
<feature type="compositionally biased region" description="Low complexity" evidence="2">
    <location>
        <begin position="768"/>
        <end position="787"/>
    </location>
</feature>
<feature type="compositionally biased region" description="Low complexity" evidence="2">
    <location>
        <begin position="454"/>
        <end position="478"/>
    </location>
</feature>
<dbReference type="OMA" id="GEAMCCK"/>
<feature type="compositionally biased region" description="Polar residues" evidence="2">
    <location>
        <begin position="815"/>
        <end position="830"/>
    </location>
</feature>
<feature type="compositionally biased region" description="Polar residues" evidence="2">
    <location>
        <begin position="438"/>
        <end position="447"/>
    </location>
</feature>
<feature type="compositionally biased region" description="Acidic residues" evidence="2">
    <location>
        <begin position="617"/>
        <end position="626"/>
    </location>
</feature>
<gene>
    <name evidence="3" type="ORF">POCTA_138.1.T0590183</name>
</gene>
<feature type="coiled-coil region" evidence="1">
    <location>
        <begin position="275"/>
        <end position="302"/>
    </location>
</feature>
<feature type="region of interest" description="Disordered" evidence="2">
    <location>
        <begin position="727"/>
        <end position="830"/>
    </location>
</feature>
<keyword evidence="4" id="KW-1185">Reference proteome</keyword>
<feature type="region of interest" description="Disordered" evidence="2">
    <location>
        <begin position="1"/>
        <end position="82"/>
    </location>
</feature>
<organism evidence="3 4">
    <name type="scientific">Paramecium octaurelia</name>
    <dbReference type="NCBI Taxonomy" id="43137"/>
    <lineage>
        <taxon>Eukaryota</taxon>
        <taxon>Sar</taxon>
        <taxon>Alveolata</taxon>
        <taxon>Ciliophora</taxon>
        <taxon>Intramacronucleata</taxon>
        <taxon>Oligohymenophorea</taxon>
        <taxon>Peniculida</taxon>
        <taxon>Parameciidae</taxon>
        <taxon>Paramecium</taxon>
    </lineage>
</organism>
<evidence type="ECO:0000256" key="2">
    <source>
        <dbReference type="SAM" id="MobiDB-lite"/>
    </source>
</evidence>
<dbReference type="OrthoDB" id="309067at2759"/>
<name>A0A8S1V5I2_PAROT</name>
<feature type="compositionally biased region" description="Basic and acidic residues" evidence="2">
    <location>
        <begin position="788"/>
        <end position="814"/>
    </location>
</feature>
<feature type="region of interest" description="Disordered" evidence="2">
    <location>
        <begin position="438"/>
        <end position="479"/>
    </location>
</feature>
<feature type="compositionally biased region" description="Polar residues" evidence="2">
    <location>
        <begin position="749"/>
        <end position="767"/>
    </location>
</feature>
<proteinExistence type="predicted"/>
<evidence type="ECO:0000313" key="4">
    <source>
        <dbReference type="Proteomes" id="UP000683925"/>
    </source>
</evidence>
<keyword evidence="1" id="KW-0175">Coiled coil</keyword>
<feature type="compositionally biased region" description="Basic and acidic residues" evidence="2">
    <location>
        <begin position="380"/>
        <end position="404"/>
    </location>
</feature>
<feature type="region of interest" description="Disordered" evidence="2">
    <location>
        <begin position="612"/>
        <end position="638"/>
    </location>
</feature>
<evidence type="ECO:0000256" key="1">
    <source>
        <dbReference type="SAM" id="Coils"/>
    </source>
</evidence>
<dbReference type="AlphaFoldDB" id="A0A8S1V5I2"/>
<dbReference type="EMBL" id="CAJJDP010000058">
    <property type="protein sequence ID" value="CAD8172065.1"/>
    <property type="molecule type" value="Genomic_DNA"/>
</dbReference>
<dbReference type="Proteomes" id="UP000683925">
    <property type="component" value="Unassembled WGS sequence"/>
</dbReference>
<feature type="region of interest" description="Disordered" evidence="2">
    <location>
        <begin position="377"/>
        <end position="404"/>
    </location>
</feature>
<comment type="caution">
    <text evidence="3">The sequence shown here is derived from an EMBL/GenBank/DDBJ whole genome shotgun (WGS) entry which is preliminary data.</text>
</comment>
<feature type="compositionally biased region" description="Basic and acidic residues" evidence="2">
    <location>
        <begin position="627"/>
        <end position="638"/>
    </location>
</feature>
<protein>
    <submittedName>
        <fullName evidence="3">Uncharacterized protein</fullName>
    </submittedName>
</protein>
<accession>A0A8S1V5I2</accession>
<reference evidence="3" key="1">
    <citation type="submission" date="2021-01" db="EMBL/GenBank/DDBJ databases">
        <authorList>
            <consortium name="Genoscope - CEA"/>
            <person name="William W."/>
        </authorList>
    </citation>
    <scope>NUCLEOTIDE SEQUENCE</scope>
</reference>